<dbReference type="AlphaFoldDB" id="A0AB73N5V0"/>
<name>A0AB73N5V0_9LEPT</name>
<reference evidence="1 2" key="1">
    <citation type="submission" date="2017-01" db="EMBL/GenBank/DDBJ databases">
        <title>Comparative genomic analysis of Brazilian Leptospira santarosai.</title>
        <authorList>
            <person name="Moreno L.Z."/>
            <person name="Miraglia F."/>
            <person name="Kremer F.S."/>
            <person name="Eslabao M.R."/>
            <person name="Lilenbaum W."/>
            <person name="Dellagostin O.A."/>
            <person name="Moreno A.M."/>
        </authorList>
    </citation>
    <scope>NUCLEOTIDE SEQUENCE [LARGE SCALE GENOMIC DNA]</scope>
    <source>
        <strain evidence="1 2">M52/8-19</strain>
    </source>
</reference>
<dbReference type="Proteomes" id="UP000189337">
    <property type="component" value="Unassembled WGS sequence"/>
</dbReference>
<evidence type="ECO:0000313" key="2">
    <source>
        <dbReference type="Proteomes" id="UP000189337"/>
    </source>
</evidence>
<proteinExistence type="predicted"/>
<evidence type="ECO:0008006" key="3">
    <source>
        <dbReference type="Google" id="ProtNLM"/>
    </source>
</evidence>
<protein>
    <recommendedName>
        <fullName evidence="3">Toxin-antitoxin system, antitoxin component, ribbon-helix-helix domain protein</fullName>
    </recommendedName>
</protein>
<comment type="caution">
    <text evidence="1">The sequence shown here is derived from an EMBL/GenBank/DDBJ whole genome shotgun (WGS) entry which is preliminary data.</text>
</comment>
<gene>
    <name evidence="1" type="ORF">BWD14_19975</name>
</gene>
<organism evidence="1 2">
    <name type="scientific">Leptospira santarosai</name>
    <dbReference type="NCBI Taxonomy" id="28183"/>
    <lineage>
        <taxon>Bacteria</taxon>
        <taxon>Pseudomonadati</taxon>
        <taxon>Spirochaetota</taxon>
        <taxon>Spirochaetia</taxon>
        <taxon>Leptospirales</taxon>
        <taxon>Leptospiraceae</taxon>
        <taxon>Leptospira</taxon>
    </lineage>
</organism>
<evidence type="ECO:0000313" key="1">
    <source>
        <dbReference type="EMBL" id="ONF89937.1"/>
    </source>
</evidence>
<dbReference type="RefSeq" id="WP_046943313.1">
    <property type="nucleotide sequence ID" value="NZ_CP028371.1"/>
</dbReference>
<accession>A0AB73N5V0</accession>
<sequence length="64" mass="7221">MLAAKSIMVRIDVEDLNRFDKIAQKVEKSAFGALSDSSIQNFIRKLVRSELDRLETKVANSPKV</sequence>
<dbReference type="EMBL" id="MTSU01000045">
    <property type="protein sequence ID" value="ONF89937.1"/>
    <property type="molecule type" value="Genomic_DNA"/>
</dbReference>